<dbReference type="HOGENOM" id="CLU_1906842_0_0_1"/>
<protein>
    <submittedName>
        <fullName evidence="1">Uncharacterized protein</fullName>
    </submittedName>
</protein>
<organism evidence="1">
    <name type="scientific">Fusarium oxysporum f. sp. conglutinans race 2 54008</name>
    <dbReference type="NCBI Taxonomy" id="1089457"/>
    <lineage>
        <taxon>Eukaryota</taxon>
        <taxon>Fungi</taxon>
        <taxon>Dikarya</taxon>
        <taxon>Ascomycota</taxon>
        <taxon>Pezizomycotina</taxon>
        <taxon>Sordariomycetes</taxon>
        <taxon>Hypocreomycetidae</taxon>
        <taxon>Hypocreales</taxon>
        <taxon>Nectriaceae</taxon>
        <taxon>Fusarium</taxon>
        <taxon>Fusarium oxysporum species complex</taxon>
    </lineage>
</organism>
<gene>
    <name evidence="1" type="ORF">FOPG_18826</name>
</gene>
<reference evidence="1" key="1">
    <citation type="submission" date="2011-11" db="EMBL/GenBank/DDBJ databases">
        <title>The Genome Sequence of Fusarium oxysporum PHW808.</title>
        <authorList>
            <consortium name="The Broad Institute Genome Sequencing Platform"/>
            <person name="Ma L.-J."/>
            <person name="Gale L.R."/>
            <person name="Schwartz D.C."/>
            <person name="Zhou S."/>
            <person name="Corby-Kistler H."/>
            <person name="Young S.K."/>
            <person name="Zeng Q."/>
            <person name="Gargeya S."/>
            <person name="Fitzgerald M."/>
            <person name="Haas B."/>
            <person name="Abouelleil A."/>
            <person name="Alvarado L."/>
            <person name="Arachchi H.M."/>
            <person name="Berlin A."/>
            <person name="Brown A."/>
            <person name="Chapman S.B."/>
            <person name="Chen Z."/>
            <person name="Dunbar C."/>
            <person name="Freedman E."/>
            <person name="Gearin G."/>
            <person name="Goldberg J."/>
            <person name="Griggs A."/>
            <person name="Gujja S."/>
            <person name="Heiman D."/>
            <person name="Howarth C."/>
            <person name="Larson L."/>
            <person name="Lui A."/>
            <person name="MacDonald P.J.P."/>
            <person name="Montmayeur A."/>
            <person name="Murphy C."/>
            <person name="Neiman D."/>
            <person name="Pearson M."/>
            <person name="Priest M."/>
            <person name="Roberts A."/>
            <person name="Saif S."/>
            <person name="Shea T."/>
            <person name="Shenoy N."/>
            <person name="Sisk P."/>
            <person name="Stolte C."/>
            <person name="Sykes S."/>
            <person name="Wortman J."/>
            <person name="Nusbaum C."/>
            <person name="Birren B."/>
        </authorList>
    </citation>
    <scope>NUCLEOTIDE SEQUENCE [LARGE SCALE GENOMIC DNA]</scope>
    <source>
        <strain evidence="1">54008</strain>
    </source>
</reference>
<dbReference type="Proteomes" id="UP000030676">
    <property type="component" value="Unassembled WGS sequence"/>
</dbReference>
<proteinExistence type="predicted"/>
<evidence type="ECO:0000313" key="1">
    <source>
        <dbReference type="EMBL" id="EXL64930.1"/>
    </source>
</evidence>
<dbReference type="AlphaFoldDB" id="X0GYF5"/>
<name>X0GYF5_FUSOX</name>
<reference evidence="1" key="2">
    <citation type="submission" date="2012-05" db="EMBL/GenBank/DDBJ databases">
        <title>The Genome Annotation of Fusarium oxysporum PHW808.</title>
        <authorList>
            <consortium name="The Broad Institute Genomics Platform"/>
            <person name="Ma L.-J."/>
            <person name="Corby-Kistler H."/>
            <person name="Broz K."/>
            <person name="Gale L.R."/>
            <person name="Jonkers W."/>
            <person name="O'Donnell K."/>
            <person name="Ploetz R."/>
            <person name="Steinberg C."/>
            <person name="Schwartz D.C."/>
            <person name="VanEtten H."/>
            <person name="Zhou S."/>
            <person name="Young S.K."/>
            <person name="Zeng Q."/>
            <person name="Gargeya S."/>
            <person name="Fitzgerald M."/>
            <person name="Abouelleil A."/>
            <person name="Alvarado L."/>
            <person name="Chapman S.B."/>
            <person name="Gainer-Dewar J."/>
            <person name="Goldberg J."/>
            <person name="Griggs A."/>
            <person name="Gujja S."/>
            <person name="Hansen M."/>
            <person name="Howarth C."/>
            <person name="Imamovic A."/>
            <person name="Ireland A."/>
            <person name="Larimer J."/>
            <person name="McCowan C."/>
            <person name="Murphy C."/>
            <person name="Pearson M."/>
            <person name="Poon T.W."/>
            <person name="Priest M."/>
            <person name="Roberts A."/>
            <person name="Saif S."/>
            <person name="Shea T."/>
            <person name="Sykes S."/>
            <person name="Wortman J."/>
            <person name="Nusbaum C."/>
            <person name="Birren B."/>
        </authorList>
    </citation>
    <scope>NUCLEOTIDE SEQUENCE</scope>
    <source>
        <strain evidence="1">54008</strain>
    </source>
</reference>
<sequence>MPFLVSRLNSSIAPSFNLRQHRQSTATISLSDLRELKPRDRRHYLHKILQESSKFQQWALDFIFDKIARMEKAYGLAKLRGPNNKRAIALAAAAAETADVFSDIDNPEAEQTQFHRRNDIRRLNTIWFTRINL</sequence>
<accession>X0GYF5</accession>
<dbReference type="EMBL" id="JH659220">
    <property type="protein sequence ID" value="EXL64930.1"/>
    <property type="molecule type" value="Genomic_DNA"/>
</dbReference>